<feature type="transmembrane region" description="Helical" evidence="2">
    <location>
        <begin position="41"/>
        <end position="60"/>
    </location>
</feature>
<accession>A0AAV2EZE2</accession>
<feature type="region of interest" description="Disordered" evidence="1">
    <location>
        <begin position="1"/>
        <end position="37"/>
    </location>
</feature>
<keyword evidence="2" id="KW-0812">Transmembrane</keyword>
<evidence type="ECO:0000313" key="4">
    <source>
        <dbReference type="Proteomes" id="UP001497516"/>
    </source>
</evidence>
<keyword evidence="2" id="KW-1133">Transmembrane helix</keyword>
<keyword evidence="2" id="KW-0472">Membrane</keyword>
<reference evidence="3 4" key="1">
    <citation type="submission" date="2024-04" db="EMBL/GenBank/DDBJ databases">
        <authorList>
            <person name="Fracassetti M."/>
        </authorList>
    </citation>
    <scope>NUCLEOTIDE SEQUENCE [LARGE SCALE GENOMIC DNA]</scope>
</reference>
<keyword evidence="4" id="KW-1185">Reference proteome</keyword>
<dbReference type="AlphaFoldDB" id="A0AAV2EZE2"/>
<dbReference type="Proteomes" id="UP001497516">
    <property type="component" value="Chromosome 6"/>
</dbReference>
<dbReference type="EMBL" id="OZ034819">
    <property type="protein sequence ID" value="CAL1391346.1"/>
    <property type="molecule type" value="Genomic_DNA"/>
</dbReference>
<protein>
    <submittedName>
        <fullName evidence="3">Uncharacterized protein</fullName>
    </submittedName>
</protein>
<name>A0AAV2EZE2_9ROSI</name>
<evidence type="ECO:0000313" key="3">
    <source>
        <dbReference type="EMBL" id="CAL1391346.1"/>
    </source>
</evidence>
<evidence type="ECO:0000256" key="2">
    <source>
        <dbReference type="SAM" id="Phobius"/>
    </source>
</evidence>
<sequence length="78" mass="8834">MTSPSPSIHHHRQERGTPSFDYRPTPAKAPKPLTSTKSRRAAAALTLSALFILSSSFRWTRERWARWTAREIAQLMAG</sequence>
<evidence type="ECO:0000256" key="1">
    <source>
        <dbReference type="SAM" id="MobiDB-lite"/>
    </source>
</evidence>
<gene>
    <name evidence="3" type="ORF">LTRI10_LOCUS32073</name>
</gene>
<proteinExistence type="predicted"/>
<organism evidence="3 4">
    <name type="scientific">Linum trigynum</name>
    <dbReference type="NCBI Taxonomy" id="586398"/>
    <lineage>
        <taxon>Eukaryota</taxon>
        <taxon>Viridiplantae</taxon>
        <taxon>Streptophyta</taxon>
        <taxon>Embryophyta</taxon>
        <taxon>Tracheophyta</taxon>
        <taxon>Spermatophyta</taxon>
        <taxon>Magnoliopsida</taxon>
        <taxon>eudicotyledons</taxon>
        <taxon>Gunneridae</taxon>
        <taxon>Pentapetalae</taxon>
        <taxon>rosids</taxon>
        <taxon>fabids</taxon>
        <taxon>Malpighiales</taxon>
        <taxon>Linaceae</taxon>
        <taxon>Linum</taxon>
    </lineage>
</organism>